<organism evidence="1">
    <name type="scientific">Albugo laibachii Nc14</name>
    <dbReference type="NCBI Taxonomy" id="890382"/>
    <lineage>
        <taxon>Eukaryota</taxon>
        <taxon>Sar</taxon>
        <taxon>Stramenopiles</taxon>
        <taxon>Oomycota</taxon>
        <taxon>Peronosporomycetes</taxon>
        <taxon>Albuginales</taxon>
        <taxon>Albuginaceae</taxon>
        <taxon>Albugo</taxon>
    </lineage>
</organism>
<accession>F0WZC7</accession>
<dbReference type="EMBL" id="FR824464">
    <property type="protein sequence ID" value="CCA26845.1"/>
    <property type="molecule type" value="Genomic_DNA"/>
</dbReference>
<dbReference type="HOGENOM" id="CLU_2872299_0_0_1"/>
<sequence length="64" mass="7449">MRGLTVEIVVWKRAEALRRFSKIIRLRSSSRPMKCISSSTGCNEAHVRCFRQGSRFWTGTKVLY</sequence>
<protein>
    <submittedName>
        <fullName evidence="1">AlNc14C421G11530 protein</fullName>
    </submittedName>
</protein>
<reference evidence="1" key="1">
    <citation type="journal article" date="2011" name="PLoS Biol.">
        <title>Gene gain and loss during evolution of obligate parasitism in the white rust pathogen of Arabidopsis thaliana.</title>
        <authorList>
            <person name="Kemen E."/>
            <person name="Gardiner A."/>
            <person name="Schultz-Larsen T."/>
            <person name="Kemen A.C."/>
            <person name="Balmuth A.L."/>
            <person name="Robert-Seilaniantz A."/>
            <person name="Bailey K."/>
            <person name="Holub E."/>
            <person name="Studholme D.J."/>
            <person name="Maclean D."/>
            <person name="Jones J.D."/>
        </authorList>
    </citation>
    <scope>NUCLEOTIDE SEQUENCE</scope>
</reference>
<dbReference type="AlphaFoldDB" id="F0WZC7"/>
<reference evidence="1" key="2">
    <citation type="submission" date="2011-02" db="EMBL/GenBank/DDBJ databases">
        <authorList>
            <person name="MacLean D."/>
        </authorList>
    </citation>
    <scope>NUCLEOTIDE SEQUENCE</scope>
</reference>
<proteinExistence type="predicted"/>
<gene>
    <name evidence="1" type="primary">AlNc14C421G11530</name>
    <name evidence="1" type="ORF">ALNC14_129890</name>
</gene>
<evidence type="ECO:0000313" key="1">
    <source>
        <dbReference type="EMBL" id="CCA26845.1"/>
    </source>
</evidence>
<name>F0WZC7_9STRA</name>